<gene>
    <name evidence="1" type="ORF">JFN88_06080</name>
</gene>
<accession>A0A934J181</accession>
<keyword evidence="2" id="KW-1185">Reference proteome</keyword>
<dbReference type="RefSeq" id="WP_199018441.1">
    <property type="nucleotide sequence ID" value="NZ_JAELUP010000014.1"/>
</dbReference>
<dbReference type="EMBL" id="JAELUP010000014">
    <property type="protein sequence ID" value="MBJ6360885.1"/>
    <property type="molecule type" value="Genomic_DNA"/>
</dbReference>
<dbReference type="InterPro" id="IPR018755">
    <property type="entry name" value="Phage_Mu_Gp48"/>
</dbReference>
<comment type="caution">
    <text evidence="1">The sequence shown here is derived from an EMBL/GenBank/DDBJ whole genome shotgun (WGS) entry which is preliminary data.</text>
</comment>
<dbReference type="Pfam" id="PF10076">
    <property type="entry name" value="Phage_Mu_Gp48"/>
    <property type="match status" value="1"/>
</dbReference>
<organism evidence="1 2">
    <name type="scientific">Paenibacillus roseus</name>
    <dbReference type="NCBI Taxonomy" id="2798579"/>
    <lineage>
        <taxon>Bacteria</taxon>
        <taxon>Bacillati</taxon>
        <taxon>Bacillota</taxon>
        <taxon>Bacilli</taxon>
        <taxon>Bacillales</taxon>
        <taxon>Paenibacillaceae</taxon>
        <taxon>Paenibacillus</taxon>
    </lineage>
</organism>
<reference evidence="1" key="1">
    <citation type="submission" date="2020-12" db="EMBL/GenBank/DDBJ databases">
        <authorList>
            <person name="Huq M.A."/>
        </authorList>
    </citation>
    <scope>NUCLEOTIDE SEQUENCE</scope>
    <source>
        <strain evidence="1">MAHUQ-46</strain>
    </source>
</reference>
<sequence length="195" mass="22107">MSNPVLDYWPDIYRDIKDFIELAKTEDAELQALGEAVSQQLDDQFVISSTVQAVRRREQMLGIKADPTNETLEFRRRRILNRYQTKPPFTIRFLQQQLDALAGQGMTLASVDVEKLVLTITTNVSNASVFGEIAHTVETIKPANLVYQQAAALDVEIELDEKITMKSVNWRYKLDGSWQLGAIPFATYGTEVPIK</sequence>
<evidence type="ECO:0000313" key="2">
    <source>
        <dbReference type="Proteomes" id="UP000640274"/>
    </source>
</evidence>
<evidence type="ECO:0000313" key="1">
    <source>
        <dbReference type="EMBL" id="MBJ6360885.1"/>
    </source>
</evidence>
<name>A0A934J181_9BACL</name>
<protein>
    <submittedName>
        <fullName evidence="1">DUF2313 domain-containing protein</fullName>
    </submittedName>
</protein>
<dbReference type="Proteomes" id="UP000640274">
    <property type="component" value="Unassembled WGS sequence"/>
</dbReference>
<proteinExistence type="predicted"/>
<dbReference type="AlphaFoldDB" id="A0A934J181"/>